<protein>
    <submittedName>
        <fullName evidence="1">Uncharacterized protein</fullName>
    </submittedName>
</protein>
<reference evidence="1" key="1">
    <citation type="journal article" date="2020" name="Stud. Mycol.">
        <title>101 Dothideomycetes genomes: a test case for predicting lifestyles and emergence of pathogens.</title>
        <authorList>
            <person name="Haridas S."/>
            <person name="Albert R."/>
            <person name="Binder M."/>
            <person name="Bloem J."/>
            <person name="Labutti K."/>
            <person name="Salamov A."/>
            <person name="Andreopoulos B."/>
            <person name="Baker S."/>
            <person name="Barry K."/>
            <person name="Bills G."/>
            <person name="Bluhm B."/>
            <person name="Cannon C."/>
            <person name="Castanera R."/>
            <person name="Culley D."/>
            <person name="Daum C."/>
            <person name="Ezra D."/>
            <person name="Gonzalez J."/>
            <person name="Henrissat B."/>
            <person name="Kuo A."/>
            <person name="Liang C."/>
            <person name="Lipzen A."/>
            <person name="Lutzoni F."/>
            <person name="Magnuson J."/>
            <person name="Mondo S."/>
            <person name="Nolan M."/>
            <person name="Ohm R."/>
            <person name="Pangilinan J."/>
            <person name="Park H.-J."/>
            <person name="Ramirez L."/>
            <person name="Alfaro M."/>
            <person name="Sun H."/>
            <person name="Tritt A."/>
            <person name="Yoshinaga Y."/>
            <person name="Zwiers L.-H."/>
            <person name="Turgeon B."/>
            <person name="Goodwin S."/>
            <person name="Spatafora J."/>
            <person name="Crous P."/>
            <person name="Grigoriev I."/>
        </authorList>
    </citation>
    <scope>NUCLEOTIDE SEQUENCE</scope>
    <source>
        <strain evidence="1">CBS 175.79</strain>
    </source>
</reference>
<dbReference type="AlphaFoldDB" id="A0A6A5XZX5"/>
<gene>
    <name evidence="1" type="ORF">BU24DRAFT_421257</name>
</gene>
<sequence>MGTLGMLSGTKVLEGMSLSEAYKKVKTLKSPSWQDSPSAYHRRSREPHACNLSDGLAIAAKKLSSDVQGLELREMRP</sequence>
<dbReference type="Proteomes" id="UP000799778">
    <property type="component" value="Unassembled WGS sequence"/>
</dbReference>
<keyword evidence="2" id="KW-1185">Reference proteome</keyword>
<evidence type="ECO:0000313" key="1">
    <source>
        <dbReference type="EMBL" id="KAF2018261.1"/>
    </source>
</evidence>
<evidence type="ECO:0000313" key="2">
    <source>
        <dbReference type="Proteomes" id="UP000799778"/>
    </source>
</evidence>
<organism evidence="1 2">
    <name type="scientific">Aaosphaeria arxii CBS 175.79</name>
    <dbReference type="NCBI Taxonomy" id="1450172"/>
    <lineage>
        <taxon>Eukaryota</taxon>
        <taxon>Fungi</taxon>
        <taxon>Dikarya</taxon>
        <taxon>Ascomycota</taxon>
        <taxon>Pezizomycotina</taxon>
        <taxon>Dothideomycetes</taxon>
        <taxon>Pleosporomycetidae</taxon>
        <taxon>Pleosporales</taxon>
        <taxon>Pleosporales incertae sedis</taxon>
        <taxon>Aaosphaeria</taxon>
    </lineage>
</organism>
<dbReference type="GeneID" id="54285080"/>
<dbReference type="RefSeq" id="XP_033386600.1">
    <property type="nucleotide sequence ID" value="XM_033527683.1"/>
</dbReference>
<dbReference type="EMBL" id="ML978068">
    <property type="protein sequence ID" value="KAF2018261.1"/>
    <property type="molecule type" value="Genomic_DNA"/>
</dbReference>
<name>A0A6A5XZX5_9PLEO</name>
<accession>A0A6A5XZX5</accession>
<proteinExistence type="predicted"/>